<keyword evidence="3 5" id="KW-0238">DNA-binding</keyword>
<evidence type="ECO:0000256" key="4">
    <source>
        <dbReference type="RuleBase" id="RU003939"/>
    </source>
</evidence>
<reference evidence="5" key="1">
    <citation type="submission" date="2023-07" db="EMBL/GenBank/DDBJ databases">
        <authorList>
            <person name="Kim M."/>
        </authorList>
    </citation>
    <scope>NUCLEOTIDE SEQUENCE</scope>
    <source>
        <strain evidence="5">BIUV-7</strain>
    </source>
</reference>
<dbReference type="PRINTS" id="PR01727">
    <property type="entry name" value="DNABINDINGHU"/>
</dbReference>
<dbReference type="RefSeq" id="WP_303541320.1">
    <property type="nucleotide sequence ID" value="NZ_JAUOTP010000003.1"/>
</dbReference>
<evidence type="ECO:0000256" key="2">
    <source>
        <dbReference type="ARBA" id="ARBA00023067"/>
    </source>
</evidence>
<dbReference type="Pfam" id="PF00216">
    <property type="entry name" value="Bac_DNA_binding"/>
    <property type="match status" value="1"/>
</dbReference>
<evidence type="ECO:0000313" key="5">
    <source>
        <dbReference type="EMBL" id="MDO6414262.1"/>
    </source>
</evidence>
<dbReference type="InterPro" id="IPR000119">
    <property type="entry name" value="Hist_DNA-bd"/>
</dbReference>
<dbReference type="Gene3D" id="4.10.520.10">
    <property type="entry name" value="IHF-like DNA-binding proteins"/>
    <property type="match status" value="1"/>
</dbReference>
<dbReference type="PANTHER" id="PTHR33175">
    <property type="entry name" value="DNA-BINDING PROTEIN HU"/>
    <property type="match status" value="1"/>
</dbReference>
<comment type="caution">
    <text evidence="5">The sequence shown here is derived from an EMBL/GenBank/DDBJ whole genome shotgun (WGS) entry which is preliminary data.</text>
</comment>
<evidence type="ECO:0000256" key="1">
    <source>
        <dbReference type="ARBA" id="ARBA00010529"/>
    </source>
</evidence>
<sequence>MNKLGLIRAIADEGGFDRAATSLIVEAALSRIGMALAEGDEVRLVRFGVFSVTKRKPSPGRNPRTGERLEIASTGMPKFRASKALKAMFR</sequence>
<dbReference type="Proteomes" id="UP001169764">
    <property type="component" value="Unassembled WGS sequence"/>
</dbReference>
<evidence type="ECO:0000256" key="3">
    <source>
        <dbReference type="ARBA" id="ARBA00023125"/>
    </source>
</evidence>
<dbReference type="CDD" id="cd13831">
    <property type="entry name" value="HU"/>
    <property type="match status" value="1"/>
</dbReference>
<gene>
    <name evidence="5" type="ORF">Q4F19_07695</name>
</gene>
<accession>A0ABT8Y7G2</accession>
<protein>
    <submittedName>
        <fullName evidence="5">HU family DNA-binding protein</fullName>
    </submittedName>
</protein>
<organism evidence="5 6">
    <name type="scientific">Sphingomonas natans</name>
    <dbReference type="NCBI Taxonomy" id="3063330"/>
    <lineage>
        <taxon>Bacteria</taxon>
        <taxon>Pseudomonadati</taxon>
        <taxon>Pseudomonadota</taxon>
        <taxon>Alphaproteobacteria</taxon>
        <taxon>Sphingomonadales</taxon>
        <taxon>Sphingomonadaceae</taxon>
        <taxon>Sphingomonas</taxon>
    </lineage>
</organism>
<name>A0ABT8Y7G2_9SPHN</name>
<evidence type="ECO:0000313" key="6">
    <source>
        <dbReference type="Proteomes" id="UP001169764"/>
    </source>
</evidence>
<comment type="similarity">
    <text evidence="1 4">Belongs to the bacterial histone-like protein family.</text>
</comment>
<dbReference type="GO" id="GO:0003677">
    <property type="term" value="F:DNA binding"/>
    <property type="evidence" value="ECO:0007669"/>
    <property type="project" value="UniProtKB-KW"/>
</dbReference>
<proteinExistence type="inferred from homology"/>
<dbReference type="SMART" id="SM00411">
    <property type="entry name" value="BHL"/>
    <property type="match status" value="1"/>
</dbReference>
<keyword evidence="6" id="KW-1185">Reference proteome</keyword>
<dbReference type="SUPFAM" id="SSF47729">
    <property type="entry name" value="IHF-like DNA-binding proteins"/>
    <property type="match status" value="1"/>
</dbReference>
<dbReference type="EMBL" id="JAUOTP010000003">
    <property type="protein sequence ID" value="MDO6414262.1"/>
    <property type="molecule type" value="Genomic_DNA"/>
</dbReference>
<dbReference type="InterPro" id="IPR010992">
    <property type="entry name" value="IHF-like_DNA-bd_dom_sf"/>
</dbReference>
<keyword evidence="2" id="KW-0226">DNA condensation</keyword>
<dbReference type="PANTHER" id="PTHR33175:SF3">
    <property type="entry name" value="DNA-BINDING PROTEIN HU-BETA"/>
    <property type="match status" value="1"/>
</dbReference>